<gene>
    <name evidence="1" type="ORF">SCLTRI_LOCUS10419</name>
</gene>
<dbReference type="AlphaFoldDB" id="A0A8H2W6S7"/>
<reference evidence="1" key="1">
    <citation type="submission" date="2020-10" db="EMBL/GenBank/DDBJ databases">
        <authorList>
            <person name="Kusch S."/>
        </authorList>
    </citation>
    <scope>NUCLEOTIDE SEQUENCE</scope>
    <source>
        <strain evidence="1">SwB9</strain>
    </source>
</reference>
<dbReference type="OrthoDB" id="4135672at2759"/>
<dbReference type="InterPro" id="IPR046670">
    <property type="entry name" value="DUF6540"/>
</dbReference>
<evidence type="ECO:0000313" key="1">
    <source>
        <dbReference type="EMBL" id="CAD6456280.1"/>
    </source>
</evidence>
<name>A0A8H2W6S7_9HELO</name>
<dbReference type="EMBL" id="CAJHIA010000037">
    <property type="protein sequence ID" value="CAD6456280.1"/>
    <property type="molecule type" value="Genomic_DNA"/>
</dbReference>
<protein>
    <submittedName>
        <fullName evidence="1">Dada3357-c803-4ca0-9520-94aecaf79a27-CDS</fullName>
    </submittedName>
</protein>
<evidence type="ECO:0000313" key="2">
    <source>
        <dbReference type="Proteomes" id="UP000624404"/>
    </source>
</evidence>
<keyword evidence="2" id="KW-1185">Reference proteome</keyword>
<sequence length="207" mass="23475">MEKSKLANKFILRSPQFFLHVPLPPILTTTPIINIHQHHIMTSLPHKIYKIQWYLAFQDPLMPQTTRYHTNLFIGTFPNGSGTIYEVNGDIVSVNGMSYFQFPSPPPKSVESFYRSTLLGEVNTSDLHRVTELLKGIPAPQRQRWFNPRSMKVEACKVDGSPYVVGDDVPPFWKCTEWTNGMAIPALWENGLIKMVDGGEVVGTDMV</sequence>
<comment type="caution">
    <text evidence="1">The sequence shown here is derived from an EMBL/GenBank/DDBJ whole genome shotgun (WGS) entry which is preliminary data.</text>
</comment>
<organism evidence="1 2">
    <name type="scientific">Sclerotinia trifoliorum</name>
    <dbReference type="NCBI Taxonomy" id="28548"/>
    <lineage>
        <taxon>Eukaryota</taxon>
        <taxon>Fungi</taxon>
        <taxon>Dikarya</taxon>
        <taxon>Ascomycota</taxon>
        <taxon>Pezizomycotina</taxon>
        <taxon>Leotiomycetes</taxon>
        <taxon>Helotiales</taxon>
        <taxon>Sclerotiniaceae</taxon>
        <taxon>Sclerotinia</taxon>
    </lineage>
</organism>
<proteinExistence type="predicted"/>
<accession>A0A8H2W6S7</accession>
<dbReference type="Proteomes" id="UP000624404">
    <property type="component" value="Unassembled WGS sequence"/>
</dbReference>
<dbReference type="Pfam" id="PF20174">
    <property type="entry name" value="DUF6540"/>
    <property type="match status" value="1"/>
</dbReference>